<name>A0A7Z2ZLH3_9BACL</name>
<evidence type="ECO:0000313" key="3">
    <source>
        <dbReference type="EMBL" id="QJD83855.1"/>
    </source>
</evidence>
<proteinExistence type="predicted"/>
<evidence type="ECO:0000259" key="2">
    <source>
        <dbReference type="PROSITE" id="PS51352"/>
    </source>
</evidence>
<dbReference type="EMBL" id="CP051680">
    <property type="protein sequence ID" value="QJD83855.1"/>
    <property type="molecule type" value="Genomic_DNA"/>
</dbReference>
<keyword evidence="1" id="KW-1015">Disulfide bond</keyword>
<dbReference type="Gene3D" id="3.40.30.10">
    <property type="entry name" value="Glutaredoxin"/>
    <property type="match status" value="1"/>
</dbReference>
<dbReference type="AlphaFoldDB" id="A0A7Z2ZLH3"/>
<dbReference type="PANTHER" id="PTHR42852:SF13">
    <property type="entry name" value="PROTEIN DIPZ"/>
    <property type="match status" value="1"/>
</dbReference>
<gene>
    <name evidence="3" type="ORF">HH215_12115</name>
</gene>
<accession>A0A7Z2ZLH3</accession>
<dbReference type="GO" id="GO:0016491">
    <property type="term" value="F:oxidoreductase activity"/>
    <property type="evidence" value="ECO:0007669"/>
    <property type="project" value="InterPro"/>
</dbReference>
<sequence length="185" mass="20793">MTQKLLPGDSAPLFRATDSLGNPVSLDPYKGRKLLIAFFRFSACGLCNLRVHRFSERYPEWQRHGLAVIAIFESPVENVIAHVGQQNAPFPIIADPRGEIYDRYGVEISEAKAQATLSDPRTKTVIAEIEAAGFKLTHEEGSNFNRMPAEFLIDESGIVRVAHYNQLITDDMPFESIDRFVANQR</sequence>
<dbReference type="InterPro" id="IPR000866">
    <property type="entry name" value="AhpC/TSA"/>
</dbReference>
<dbReference type="KEGG" id="cheb:HH215_12115"/>
<feature type="domain" description="Thioredoxin" evidence="2">
    <location>
        <begin position="5"/>
        <end position="185"/>
    </location>
</feature>
<dbReference type="GO" id="GO:0016209">
    <property type="term" value="F:antioxidant activity"/>
    <property type="evidence" value="ECO:0007669"/>
    <property type="project" value="InterPro"/>
</dbReference>
<keyword evidence="4" id="KW-1185">Reference proteome</keyword>
<evidence type="ECO:0000313" key="4">
    <source>
        <dbReference type="Proteomes" id="UP000502248"/>
    </source>
</evidence>
<dbReference type="InterPro" id="IPR013766">
    <property type="entry name" value="Thioredoxin_domain"/>
</dbReference>
<dbReference type="InterPro" id="IPR036249">
    <property type="entry name" value="Thioredoxin-like_sf"/>
</dbReference>
<evidence type="ECO:0000256" key="1">
    <source>
        <dbReference type="ARBA" id="ARBA00023157"/>
    </source>
</evidence>
<dbReference type="Proteomes" id="UP000502248">
    <property type="component" value="Chromosome"/>
</dbReference>
<dbReference type="InterPro" id="IPR050553">
    <property type="entry name" value="Thioredoxin_ResA/DsbE_sf"/>
</dbReference>
<dbReference type="Pfam" id="PF00578">
    <property type="entry name" value="AhpC-TSA"/>
    <property type="match status" value="1"/>
</dbReference>
<dbReference type="PROSITE" id="PS51352">
    <property type="entry name" value="THIOREDOXIN_2"/>
    <property type="match status" value="1"/>
</dbReference>
<reference evidence="3 4" key="1">
    <citation type="submission" date="2020-04" db="EMBL/GenBank/DDBJ databases">
        <title>Genome sequencing of novel species.</title>
        <authorList>
            <person name="Heo J."/>
            <person name="Kim S.-J."/>
            <person name="Kim J.-S."/>
            <person name="Hong S.-B."/>
            <person name="Kwon S.-W."/>
        </authorList>
    </citation>
    <scope>NUCLEOTIDE SEQUENCE [LARGE SCALE GENOMIC DNA]</scope>
    <source>
        <strain evidence="3 4">MFER-1</strain>
    </source>
</reference>
<protein>
    <submittedName>
        <fullName evidence="3">AhpC/TSA family protein</fullName>
    </submittedName>
</protein>
<organism evidence="3 4">
    <name type="scientific">Cohnella herbarum</name>
    <dbReference type="NCBI Taxonomy" id="2728023"/>
    <lineage>
        <taxon>Bacteria</taxon>
        <taxon>Bacillati</taxon>
        <taxon>Bacillota</taxon>
        <taxon>Bacilli</taxon>
        <taxon>Bacillales</taxon>
        <taxon>Paenibacillaceae</taxon>
        <taxon>Cohnella</taxon>
    </lineage>
</organism>
<dbReference type="CDD" id="cd02970">
    <property type="entry name" value="PRX_like2"/>
    <property type="match status" value="1"/>
</dbReference>
<dbReference type="RefSeq" id="WP_169280142.1">
    <property type="nucleotide sequence ID" value="NZ_CP051680.1"/>
</dbReference>
<dbReference type="SUPFAM" id="SSF52833">
    <property type="entry name" value="Thioredoxin-like"/>
    <property type="match status" value="1"/>
</dbReference>
<dbReference type="PANTHER" id="PTHR42852">
    <property type="entry name" value="THIOL:DISULFIDE INTERCHANGE PROTEIN DSBE"/>
    <property type="match status" value="1"/>
</dbReference>